<keyword evidence="2" id="KW-1185">Reference proteome</keyword>
<dbReference type="EMBL" id="CAJVQC010013037">
    <property type="protein sequence ID" value="CAG8644308.1"/>
    <property type="molecule type" value="Genomic_DNA"/>
</dbReference>
<organism evidence="1 2">
    <name type="scientific">Racocetra persica</name>
    <dbReference type="NCBI Taxonomy" id="160502"/>
    <lineage>
        <taxon>Eukaryota</taxon>
        <taxon>Fungi</taxon>
        <taxon>Fungi incertae sedis</taxon>
        <taxon>Mucoromycota</taxon>
        <taxon>Glomeromycotina</taxon>
        <taxon>Glomeromycetes</taxon>
        <taxon>Diversisporales</taxon>
        <taxon>Gigasporaceae</taxon>
        <taxon>Racocetra</taxon>
    </lineage>
</organism>
<reference evidence="1" key="1">
    <citation type="submission" date="2021-06" db="EMBL/GenBank/DDBJ databases">
        <authorList>
            <person name="Kallberg Y."/>
            <person name="Tangrot J."/>
            <person name="Rosling A."/>
        </authorList>
    </citation>
    <scope>NUCLEOTIDE SEQUENCE</scope>
    <source>
        <strain evidence="1">MA461A</strain>
    </source>
</reference>
<gene>
    <name evidence="1" type="ORF">RPERSI_LOCUS7607</name>
</gene>
<evidence type="ECO:0000313" key="2">
    <source>
        <dbReference type="Proteomes" id="UP000789920"/>
    </source>
</evidence>
<comment type="caution">
    <text evidence="1">The sequence shown here is derived from an EMBL/GenBank/DDBJ whole genome shotgun (WGS) entry which is preliminary data.</text>
</comment>
<dbReference type="Proteomes" id="UP000789920">
    <property type="component" value="Unassembled WGS sequence"/>
</dbReference>
<proteinExistence type="predicted"/>
<evidence type="ECO:0000313" key="1">
    <source>
        <dbReference type="EMBL" id="CAG8644308.1"/>
    </source>
</evidence>
<protein>
    <submittedName>
        <fullName evidence="1">5123_t:CDS:1</fullName>
    </submittedName>
</protein>
<name>A0ACA9NF68_9GLOM</name>
<accession>A0ACA9NF68</accession>
<sequence>MKYINKKKNKQQAIRSLQDAMTDQKQNDSINQSSEQRTINLGTNTRVLSQDSESELESEEETKNKPMISIINVQNLFKVA</sequence>
<feature type="non-terminal residue" evidence="1">
    <location>
        <position position="80"/>
    </location>
</feature>